<keyword evidence="8" id="KW-1185">Reference proteome</keyword>
<comment type="subcellular location">
    <subcellularLocation>
        <location evidence="1 6">Secreted</location>
    </subcellularLocation>
</comment>
<evidence type="ECO:0000256" key="1">
    <source>
        <dbReference type="ARBA" id="ARBA00004613"/>
    </source>
</evidence>
<proteinExistence type="inferred from homology"/>
<evidence type="ECO:0000256" key="3">
    <source>
        <dbReference type="ARBA" id="ARBA00022471"/>
    </source>
</evidence>
<comment type="similarity">
    <text evidence="2 6">Belongs to the plant self-incompatibility (S1) protein family.</text>
</comment>
<keyword evidence="5 6" id="KW-0732">Signal</keyword>
<keyword evidence="4 6" id="KW-0964">Secreted</keyword>
<sequence>MIMVGSSIHTLRFFSLSLLVVSLVTLSDGRSVNIKNYLRNDLLSILCRSEDKHLGMKVLNYERELTLPIEAKISKTSTFTCNMEWNGRIHKLDVFNSERDGKVGKDLKWSIQNDRPCLWNYSTNKYDLCKYSYS</sequence>
<reference evidence="7 8" key="1">
    <citation type="submission" date="2024-03" db="EMBL/GenBank/DDBJ databases">
        <authorList>
            <person name="Martinez-Hernandez J."/>
        </authorList>
    </citation>
    <scope>NUCLEOTIDE SEQUENCE [LARGE SCALE GENOMIC DNA]</scope>
</reference>
<evidence type="ECO:0000256" key="5">
    <source>
        <dbReference type="ARBA" id="ARBA00022729"/>
    </source>
</evidence>
<dbReference type="PANTHER" id="PTHR31232:SF149">
    <property type="entry name" value="S-PROTEIN HOMOLOG"/>
    <property type="match status" value="1"/>
</dbReference>
<organism evidence="7 8">
    <name type="scientific">Lupinus luteus</name>
    <name type="common">European yellow lupine</name>
    <dbReference type="NCBI Taxonomy" id="3873"/>
    <lineage>
        <taxon>Eukaryota</taxon>
        <taxon>Viridiplantae</taxon>
        <taxon>Streptophyta</taxon>
        <taxon>Embryophyta</taxon>
        <taxon>Tracheophyta</taxon>
        <taxon>Spermatophyta</taxon>
        <taxon>Magnoliopsida</taxon>
        <taxon>eudicotyledons</taxon>
        <taxon>Gunneridae</taxon>
        <taxon>Pentapetalae</taxon>
        <taxon>rosids</taxon>
        <taxon>fabids</taxon>
        <taxon>Fabales</taxon>
        <taxon>Fabaceae</taxon>
        <taxon>Papilionoideae</taxon>
        <taxon>50 kb inversion clade</taxon>
        <taxon>genistoids sensu lato</taxon>
        <taxon>core genistoids</taxon>
        <taxon>Genisteae</taxon>
        <taxon>Lupinus</taxon>
    </lineage>
</organism>
<evidence type="ECO:0000256" key="2">
    <source>
        <dbReference type="ARBA" id="ARBA00005581"/>
    </source>
</evidence>
<evidence type="ECO:0000313" key="8">
    <source>
        <dbReference type="Proteomes" id="UP001497480"/>
    </source>
</evidence>
<evidence type="ECO:0000256" key="4">
    <source>
        <dbReference type="ARBA" id="ARBA00022525"/>
    </source>
</evidence>
<dbReference type="Proteomes" id="UP001497480">
    <property type="component" value="Unassembled WGS sequence"/>
</dbReference>
<accession>A0AAV1WAN3</accession>
<evidence type="ECO:0000256" key="6">
    <source>
        <dbReference type="RuleBase" id="RU367044"/>
    </source>
</evidence>
<dbReference type="PANTHER" id="PTHR31232">
    <property type="match status" value="1"/>
</dbReference>
<keyword evidence="3 6" id="KW-0713">Self-incompatibility</keyword>
<protein>
    <recommendedName>
        <fullName evidence="6">S-protein homolog</fullName>
    </recommendedName>
</protein>
<gene>
    <name evidence="7" type="ORF">LLUT_LOCUS7292</name>
</gene>
<evidence type="ECO:0000313" key="7">
    <source>
        <dbReference type="EMBL" id="CAL0306232.1"/>
    </source>
</evidence>
<dbReference type="Pfam" id="PF05938">
    <property type="entry name" value="Self-incomp_S1"/>
    <property type="match status" value="1"/>
</dbReference>
<comment type="caution">
    <text evidence="7">The sequence shown here is derived from an EMBL/GenBank/DDBJ whole genome shotgun (WGS) entry which is preliminary data.</text>
</comment>
<dbReference type="AlphaFoldDB" id="A0AAV1WAN3"/>
<dbReference type="GO" id="GO:0060320">
    <property type="term" value="P:rejection of self pollen"/>
    <property type="evidence" value="ECO:0007669"/>
    <property type="project" value="UniProtKB-KW"/>
</dbReference>
<dbReference type="EMBL" id="CAXHTB010000005">
    <property type="protein sequence ID" value="CAL0306232.1"/>
    <property type="molecule type" value="Genomic_DNA"/>
</dbReference>
<name>A0AAV1WAN3_LUPLU</name>
<feature type="signal peptide" evidence="6">
    <location>
        <begin position="1"/>
        <end position="29"/>
    </location>
</feature>
<feature type="chain" id="PRO_5043087144" description="S-protein homolog" evidence="6">
    <location>
        <begin position="30"/>
        <end position="134"/>
    </location>
</feature>
<dbReference type="InterPro" id="IPR010264">
    <property type="entry name" value="Self-incomp_S1"/>
</dbReference>
<dbReference type="GO" id="GO:0005576">
    <property type="term" value="C:extracellular region"/>
    <property type="evidence" value="ECO:0007669"/>
    <property type="project" value="UniProtKB-SubCell"/>
</dbReference>